<dbReference type="GO" id="GO:0019031">
    <property type="term" value="C:viral envelope"/>
    <property type="evidence" value="ECO:0007669"/>
    <property type="project" value="UniProtKB-KW"/>
</dbReference>
<keyword evidence="1" id="KW-0261">Viral envelope protein</keyword>
<proteinExistence type="predicted"/>
<accession>A0A0H3YAD6</accession>
<keyword evidence="1" id="KW-0946">Virion</keyword>
<organism evidence="1">
    <name type="scientific">Human immunodeficiency virus type 1</name>
    <name type="common">HIV-1</name>
    <dbReference type="NCBI Taxonomy" id="11676"/>
    <lineage>
        <taxon>Viruses</taxon>
        <taxon>Riboviria</taxon>
        <taxon>Pararnavirae</taxon>
        <taxon>Artverviricota</taxon>
        <taxon>Revtraviricetes</taxon>
        <taxon>Ortervirales</taxon>
        <taxon>Retroviridae</taxon>
        <taxon>Orthoretrovirinae</taxon>
        <taxon>Lentivirus</taxon>
        <taxon>Lentivirus humimdef1</taxon>
    </lineage>
</organism>
<protein>
    <submittedName>
        <fullName evidence="1">Truncated envelope glycoprotein</fullName>
    </submittedName>
</protein>
<name>A0A0H3YAD6_HV1</name>
<reference evidence="1" key="1">
    <citation type="journal article" date="2015" name="J. Clin. Microbiol.">
        <title>Long-Range HIV Genotyping Using Viral RNA and Proviral DNA for Analysis of HIV Drug Resistance and HIV Clustering.</title>
        <authorList>
            <person name="Novitsky V."/>
            <person name="Zahralban-Steele M."/>
            <person name="McLane M.F."/>
            <person name="Moyo S."/>
            <person name="van Widenfelt E."/>
            <person name="Gaseitsiwe S."/>
            <person name="Makhema J."/>
            <person name="Essex M."/>
        </authorList>
    </citation>
    <scope>NUCLEOTIDE SEQUENCE</scope>
    <source>
        <strain evidence="1">Bcpp_00273_amp2</strain>
    </source>
</reference>
<evidence type="ECO:0000313" key="1">
    <source>
        <dbReference type="EMBL" id="AKN10850.1"/>
    </source>
</evidence>
<sequence length="21" mass="2739">MRVRGMLRNYRQWWIWGILGF</sequence>
<gene>
    <name evidence="1" type="primary">vpu</name>
</gene>
<dbReference type="EMBL" id="KR861290">
    <property type="protein sequence ID" value="AKN10850.1"/>
    <property type="molecule type" value="Genomic_DNA"/>
</dbReference>
<organismHost>
    <name type="scientific">Homo sapiens</name>
    <name type="common">Human</name>
    <dbReference type="NCBI Taxonomy" id="9606"/>
</organismHost>